<dbReference type="GO" id="GO:0003677">
    <property type="term" value="F:DNA binding"/>
    <property type="evidence" value="ECO:0007669"/>
    <property type="project" value="InterPro"/>
</dbReference>
<dbReference type="SMART" id="SM00530">
    <property type="entry name" value="HTH_XRE"/>
    <property type="match status" value="1"/>
</dbReference>
<organism evidence="2 3">
    <name type="scientific">Marinobacterium nitratireducens</name>
    <dbReference type="NCBI Taxonomy" id="518897"/>
    <lineage>
        <taxon>Bacteria</taxon>
        <taxon>Pseudomonadati</taxon>
        <taxon>Pseudomonadota</taxon>
        <taxon>Gammaproteobacteria</taxon>
        <taxon>Oceanospirillales</taxon>
        <taxon>Oceanospirillaceae</taxon>
        <taxon>Marinobacterium</taxon>
    </lineage>
</organism>
<proteinExistence type="predicted"/>
<feature type="domain" description="HTH cro/C1-type" evidence="1">
    <location>
        <begin position="8"/>
        <end position="64"/>
    </location>
</feature>
<gene>
    <name evidence="2" type="ORF">GCM10011348_46190</name>
</gene>
<dbReference type="Gene3D" id="1.10.260.40">
    <property type="entry name" value="lambda repressor-like DNA-binding domains"/>
    <property type="match status" value="1"/>
</dbReference>
<sequence>MNTIGEKIKIARESAGLSQRELAEMCEFEAGQGRIGNYERGVRSPSVQDLQIIAKAVSRSMSWFFDEDSNGLITDIALMRHVIEMILEVEQEEGCKFTPTQKARMAIALYNDSIRRHRSATDLHMNDLLPILEAVN</sequence>
<dbReference type="CDD" id="cd00093">
    <property type="entry name" value="HTH_XRE"/>
    <property type="match status" value="1"/>
</dbReference>
<comment type="caution">
    <text evidence="2">The sequence shown here is derived from an EMBL/GenBank/DDBJ whole genome shotgun (WGS) entry which is preliminary data.</text>
</comment>
<dbReference type="Proteomes" id="UP000599578">
    <property type="component" value="Unassembled WGS sequence"/>
</dbReference>
<accession>A0A918DXF0</accession>
<evidence type="ECO:0000313" key="3">
    <source>
        <dbReference type="Proteomes" id="UP000599578"/>
    </source>
</evidence>
<name>A0A918DXF0_9GAMM</name>
<reference evidence="2 3" key="1">
    <citation type="journal article" date="2014" name="Int. J. Syst. Evol. Microbiol.">
        <title>Complete genome sequence of Corynebacterium casei LMG S-19264T (=DSM 44701T), isolated from a smear-ripened cheese.</title>
        <authorList>
            <consortium name="US DOE Joint Genome Institute (JGI-PGF)"/>
            <person name="Walter F."/>
            <person name="Albersmeier A."/>
            <person name="Kalinowski J."/>
            <person name="Ruckert C."/>
        </authorList>
    </citation>
    <scope>NUCLEOTIDE SEQUENCE [LARGE SCALE GENOMIC DNA]</scope>
    <source>
        <strain evidence="2 3">CGMCC 1.7286</strain>
    </source>
</reference>
<dbReference type="AlphaFoldDB" id="A0A918DXF0"/>
<evidence type="ECO:0000259" key="1">
    <source>
        <dbReference type="PROSITE" id="PS50943"/>
    </source>
</evidence>
<dbReference type="InterPro" id="IPR001387">
    <property type="entry name" value="Cro/C1-type_HTH"/>
</dbReference>
<dbReference type="EMBL" id="BMLT01000021">
    <property type="protein sequence ID" value="GGO89139.1"/>
    <property type="molecule type" value="Genomic_DNA"/>
</dbReference>
<dbReference type="PROSITE" id="PS50943">
    <property type="entry name" value="HTH_CROC1"/>
    <property type="match status" value="1"/>
</dbReference>
<evidence type="ECO:0000313" key="2">
    <source>
        <dbReference type="EMBL" id="GGO89139.1"/>
    </source>
</evidence>
<dbReference type="Pfam" id="PF01381">
    <property type="entry name" value="HTH_3"/>
    <property type="match status" value="1"/>
</dbReference>
<dbReference type="InterPro" id="IPR010982">
    <property type="entry name" value="Lambda_DNA-bd_dom_sf"/>
</dbReference>
<keyword evidence="3" id="KW-1185">Reference proteome</keyword>
<dbReference type="RefSeq" id="WP_188863010.1">
    <property type="nucleotide sequence ID" value="NZ_BMLT01000021.1"/>
</dbReference>
<dbReference type="SUPFAM" id="SSF47413">
    <property type="entry name" value="lambda repressor-like DNA-binding domains"/>
    <property type="match status" value="1"/>
</dbReference>
<protein>
    <recommendedName>
        <fullName evidence="1">HTH cro/C1-type domain-containing protein</fullName>
    </recommendedName>
</protein>